<dbReference type="Gramene" id="TraesCLE_scaffold_120661_01G000100.1">
    <property type="protein sequence ID" value="TraesCLE_scaffold_120661_01G000100.1"/>
    <property type="gene ID" value="TraesCLE_scaffold_120661_01G000100"/>
</dbReference>
<organism evidence="4">
    <name type="scientific">Triticum aestivum</name>
    <name type="common">Wheat</name>
    <dbReference type="NCBI Taxonomy" id="4565"/>
    <lineage>
        <taxon>Eukaryota</taxon>
        <taxon>Viridiplantae</taxon>
        <taxon>Streptophyta</taxon>
        <taxon>Embryophyta</taxon>
        <taxon>Tracheophyta</taxon>
        <taxon>Spermatophyta</taxon>
        <taxon>Magnoliopsida</taxon>
        <taxon>Liliopsida</taxon>
        <taxon>Poales</taxon>
        <taxon>Poaceae</taxon>
        <taxon>BOP clade</taxon>
        <taxon>Pooideae</taxon>
        <taxon>Triticodae</taxon>
        <taxon>Triticeae</taxon>
        <taxon>Triticinae</taxon>
        <taxon>Triticum</taxon>
    </lineage>
</organism>
<evidence type="ECO:0000313" key="4">
    <source>
        <dbReference type="EnsemblPlants" id="TraesCS2B02G557200.1"/>
    </source>
</evidence>
<evidence type="ECO:0000259" key="3">
    <source>
        <dbReference type="Pfam" id="PF20241"/>
    </source>
</evidence>
<gene>
    <name evidence="4" type="primary">LOC123039566</name>
</gene>
<feature type="domain" description="DUF6598" evidence="3">
    <location>
        <begin position="334"/>
        <end position="577"/>
    </location>
</feature>
<name>A0A3B6CFF5_WHEAT</name>
<dbReference type="Pfam" id="PF20241">
    <property type="entry name" value="DUF6598"/>
    <property type="match status" value="1"/>
</dbReference>
<dbReference type="Proteomes" id="UP000019116">
    <property type="component" value="Chromosome 2B"/>
</dbReference>
<feature type="coiled-coil region" evidence="1">
    <location>
        <begin position="181"/>
        <end position="211"/>
    </location>
</feature>
<dbReference type="OrthoDB" id="10474919at2759"/>
<keyword evidence="5" id="KW-1185">Reference proteome</keyword>
<dbReference type="RefSeq" id="XP_044318613.1">
    <property type="nucleotide sequence ID" value="XM_044462678.1"/>
</dbReference>
<dbReference type="Gramene" id="TraesCS2B02G557200.1">
    <property type="protein sequence ID" value="TraesCS2B02G557200.1"/>
    <property type="gene ID" value="TraesCS2B02G557200"/>
</dbReference>
<dbReference type="Gramene" id="TraesCS2B03G1397600.1">
    <property type="protein sequence ID" value="TraesCS2B03G1397600.1.CDS"/>
    <property type="gene ID" value="TraesCS2B03G1397600"/>
</dbReference>
<feature type="region of interest" description="Disordered" evidence="2">
    <location>
        <begin position="249"/>
        <end position="268"/>
    </location>
</feature>
<dbReference type="PANTHER" id="PTHR33065:SF218">
    <property type="entry name" value="GENOME ASSEMBLY, CHROMOSOME: II"/>
    <property type="match status" value="1"/>
</dbReference>
<accession>A0A3B6CFF5</accession>
<dbReference type="AlphaFoldDB" id="A0A3B6CFF5"/>
<sequence>MAGDSEEQKSELFNMVKEIMSLHRERTDLLAALTPGVSVWKRRGPGEEALVRRLAGRDYTAPVQGQVKEMETESASTAEQLELGRCFDSIVQDTGDLGHRMLSMAYAVVKPDNGAALSSYMADELVNSTSALMHACKELYQDTTDDNEQAAAEEEQKNTLFLDLCDKFLREPLSYENELALVVTREEVEEYEQEVEKKKKMKEELRQQSMAYWKQWEERQKQRDRYEREKEMGNVEEYELRWAKAKAKEKEEKKRREKDQEEQNKEEATMEYLKTGMEATGELFADYRFGWETRCGSKGVRCGGFRDTTTLSPMHFTHYTPNTIRSSCGVTGSTLQIYSIRILELKRGLNWPLKLYGVVAARDTVDRNRNIVFSRSSHYSQELNEDGSSLCLTGPSRAIVALGPVDFEIELKIEEGEESQEKELITLSKRYDGTSTSLMFENSLCVAELKFKQITEAVQATVMGVCLVEGDWPFEHGCRVACFLSAAADEVVADADEFVLLDCRGDDEEVRVGSDGYLHLSRNVVSVQSQGTLVVVIRTYLESGQAAQDSKVEFPAKLCQTSESECSVGNSKVKIVVAWSLLVKEKQDLLLDCPAVEP</sequence>
<protein>
    <recommendedName>
        <fullName evidence="3">DUF6598 domain-containing protein</fullName>
    </recommendedName>
</protein>
<evidence type="ECO:0000313" key="5">
    <source>
        <dbReference type="Proteomes" id="UP000019116"/>
    </source>
</evidence>
<reference evidence="4" key="1">
    <citation type="submission" date="2018-08" db="EMBL/GenBank/DDBJ databases">
        <authorList>
            <person name="Rossello M."/>
        </authorList>
    </citation>
    <scope>NUCLEOTIDE SEQUENCE [LARGE SCALE GENOMIC DNA]</scope>
    <source>
        <strain evidence="4">cv. Chinese Spring</strain>
    </source>
</reference>
<dbReference type="Gramene" id="TraesWEE_scaffold_000546_01G000600.1">
    <property type="protein sequence ID" value="TraesWEE_scaffold_000546_01G000600.1"/>
    <property type="gene ID" value="TraesWEE_scaffold_000546_01G000600"/>
</dbReference>
<dbReference type="GeneID" id="123039566"/>
<dbReference type="OMA" id="HACKELY"/>
<reference evidence="4" key="2">
    <citation type="submission" date="2018-10" db="UniProtKB">
        <authorList>
            <consortium name="EnsemblPlants"/>
        </authorList>
    </citation>
    <scope>IDENTIFICATION</scope>
</reference>
<dbReference type="InterPro" id="IPR046533">
    <property type="entry name" value="DUF6598"/>
</dbReference>
<evidence type="ECO:0000256" key="1">
    <source>
        <dbReference type="SAM" id="Coils"/>
    </source>
</evidence>
<evidence type="ECO:0000256" key="2">
    <source>
        <dbReference type="SAM" id="MobiDB-lite"/>
    </source>
</evidence>
<dbReference type="EnsemblPlants" id="TraesCS2B02G557200.1">
    <property type="protein sequence ID" value="TraesCS2B02G557200.1"/>
    <property type="gene ID" value="TraesCS2B02G557200"/>
</dbReference>
<keyword evidence="1" id="KW-0175">Coiled coil</keyword>
<dbReference type="PANTHER" id="PTHR33065">
    <property type="entry name" value="OS07G0486400 PROTEIN"/>
    <property type="match status" value="1"/>
</dbReference>
<proteinExistence type="predicted"/>